<organism evidence="2">
    <name type="scientific">Prunus dulcis</name>
    <name type="common">Almond</name>
    <name type="synonym">Amygdalus dulcis</name>
    <dbReference type="NCBI Taxonomy" id="3755"/>
    <lineage>
        <taxon>Eukaryota</taxon>
        <taxon>Viridiplantae</taxon>
        <taxon>Streptophyta</taxon>
        <taxon>Embryophyta</taxon>
        <taxon>Tracheophyta</taxon>
        <taxon>Spermatophyta</taxon>
        <taxon>Magnoliopsida</taxon>
        <taxon>eudicotyledons</taxon>
        <taxon>Gunneridae</taxon>
        <taxon>Pentapetalae</taxon>
        <taxon>rosids</taxon>
        <taxon>fabids</taxon>
        <taxon>Rosales</taxon>
        <taxon>Rosaceae</taxon>
        <taxon>Amygdaloideae</taxon>
        <taxon>Amygdaleae</taxon>
        <taxon>Prunus</taxon>
    </lineage>
</organism>
<accession>A0A4Y1R822</accession>
<keyword evidence="1" id="KW-0175">Coiled coil</keyword>
<gene>
    <name evidence="2" type="ORF">Prudu_010328</name>
</gene>
<evidence type="ECO:0000256" key="1">
    <source>
        <dbReference type="SAM" id="Coils"/>
    </source>
</evidence>
<dbReference type="AlphaFoldDB" id="A0A4Y1R822"/>
<sequence>MSGTNEAEITSSSQQRRIDELEAQLQEAEDIITDLRSELKQVWSELERVNSNQVKPLDRQITREDASFSESPTPEPILLSRLGQDMKLFQLLAWTTSQ</sequence>
<feature type="coiled-coil region" evidence="1">
    <location>
        <begin position="4"/>
        <end position="38"/>
    </location>
</feature>
<name>A0A4Y1R822_PRUDU</name>
<reference evidence="2" key="1">
    <citation type="journal article" date="2019" name="Science">
        <title>Mutation of a bHLH transcription factor allowed almond domestication.</title>
        <authorList>
            <person name="Sanchez-Perez R."/>
            <person name="Pavan S."/>
            <person name="Mazzeo R."/>
            <person name="Moldovan C."/>
            <person name="Aiese Cigliano R."/>
            <person name="Del Cueto J."/>
            <person name="Ricciardi F."/>
            <person name="Lotti C."/>
            <person name="Ricciardi L."/>
            <person name="Dicenta F."/>
            <person name="Lopez-Marques R.L."/>
            <person name="Lindberg Moller B."/>
        </authorList>
    </citation>
    <scope>NUCLEOTIDE SEQUENCE</scope>
</reference>
<dbReference type="PANTHER" id="PTHR34778:SF6">
    <property type="entry name" value="SHUGOSHIN C-TERMINAL DOMAIN-CONTAINING PROTEIN"/>
    <property type="match status" value="1"/>
</dbReference>
<protein>
    <submittedName>
        <fullName evidence="2">Uncharacterized protein</fullName>
    </submittedName>
</protein>
<dbReference type="PANTHER" id="PTHR34778">
    <property type="entry name" value="OS02G0580700 PROTEIN"/>
    <property type="match status" value="1"/>
</dbReference>
<dbReference type="EMBL" id="AP019299">
    <property type="protein sequence ID" value="BBH00360.1"/>
    <property type="molecule type" value="Genomic_DNA"/>
</dbReference>
<proteinExistence type="predicted"/>
<evidence type="ECO:0000313" key="2">
    <source>
        <dbReference type="EMBL" id="BBH00360.1"/>
    </source>
</evidence>